<feature type="transmembrane region" description="Helical" evidence="7">
    <location>
        <begin position="22"/>
        <end position="44"/>
    </location>
</feature>
<evidence type="ECO:0000256" key="4">
    <source>
        <dbReference type="ARBA" id="ARBA00022968"/>
    </source>
</evidence>
<feature type="domain" description="Trichome birefringence-like C-terminal" evidence="8">
    <location>
        <begin position="128"/>
        <end position="412"/>
    </location>
</feature>
<evidence type="ECO:0008006" key="12">
    <source>
        <dbReference type="Google" id="ProtNLM"/>
    </source>
</evidence>
<evidence type="ECO:0000256" key="5">
    <source>
        <dbReference type="ARBA" id="ARBA00022989"/>
    </source>
</evidence>
<accession>A0ABD1MHR1</accession>
<dbReference type="AlphaFoldDB" id="A0ABD1MHR1"/>
<keyword evidence="5 7" id="KW-1133">Transmembrane helix</keyword>
<dbReference type="EMBL" id="JBGMDY010000005">
    <property type="protein sequence ID" value="KAL2335317.1"/>
    <property type="molecule type" value="Genomic_DNA"/>
</dbReference>
<proteinExistence type="inferred from homology"/>
<dbReference type="Pfam" id="PF14416">
    <property type="entry name" value="PMR5N"/>
    <property type="match status" value="1"/>
</dbReference>
<name>A0ABD1MHR1_9FABA</name>
<evidence type="ECO:0000259" key="9">
    <source>
        <dbReference type="Pfam" id="PF14416"/>
    </source>
</evidence>
<protein>
    <recommendedName>
        <fullName evidence="12">Trichome birefringence-like N-terminal domain-containing protein</fullName>
    </recommendedName>
</protein>
<gene>
    <name evidence="10" type="ORF">Fmac_016530</name>
</gene>
<comment type="similarity">
    <text evidence="2">Belongs to the PC-esterase family. TBL subfamily.</text>
</comment>
<dbReference type="PANTHER" id="PTHR32285">
    <property type="entry name" value="PROTEIN TRICHOME BIREFRINGENCE-LIKE 9-RELATED"/>
    <property type="match status" value="1"/>
</dbReference>
<keyword evidence="3 7" id="KW-0812">Transmembrane</keyword>
<evidence type="ECO:0000259" key="8">
    <source>
        <dbReference type="Pfam" id="PF13839"/>
    </source>
</evidence>
<keyword evidence="11" id="KW-1185">Reference proteome</keyword>
<comment type="caution">
    <text evidence="10">The sequence shown here is derived from an EMBL/GenBank/DDBJ whole genome shotgun (WGS) entry which is preliminary data.</text>
</comment>
<evidence type="ECO:0000256" key="1">
    <source>
        <dbReference type="ARBA" id="ARBA00004167"/>
    </source>
</evidence>
<dbReference type="InterPro" id="IPR026057">
    <property type="entry name" value="TBL_C"/>
</dbReference>
<dbReference type="PANTHER" id="PTHR32285:SF48">
    <property type="entry name" value="PROTEIN TRICHOME BIREFRINGENCE-LIKE 19"/>
    <property type="match status" value="1"/>
</dbReference>
<evidence type="ECO:0000256" key="6">
    <source>
        <dbReference type="ARBA" id="ARBA00023136"/>
    </source>
</evidence>
<dbReference type="InterPro" id="IPR029962">
    <property type="entry name" value="TBL"/>
</dbReference>
<dbReference type="Proteomes" id="UP001603857">
    <property type="component" value="Unassembled WGS sequence"/>
</dbReference>
<evidence type="ECO:0000313" key="11">
    <source>
        <dbReference type="Proteomes" id="UP001603857"/>
    </source>
</evidence>
<keyword evidence="4" id="KW-0735">Signal-anchor</keyword>
<organism evidence="10 11">
    <name type="scientific">Flemingia macrophylla</name>
    <dbReference type="NCBI Taxonomy" id="520843"/>
    <lineage>
        <taxon>Eukaryota</taxon>
        <taxon>Viridiplantae</taxon>
        <taxon>Streptophyta</taxon>
        <taxon>Embryophyta</taxon>
        <taxon>Tracheophyta</taxon>
        <taxon>Spermatophyta</taxon>
        <taxon>Magnoliopsida</taxon>
        <taxon>eudicotyledons</taxon>
        <taxon>Gunneridae</taxon>
        <taxon>Pentapetalae</taxon>
        <taxon>rosids</taxon>
        <taxon>fabids</taxon>
        <taxon>Fabales</taxon>
        <taxon>Fabaceae</taxon>
        <taxon>Papilionoideae</taxon>
        <taxon>50 kb inversion clade</taxon>
        <taxon>NPAAA clade</taxon>
        <taxon>indigoferoid/millettioid clade</taxon>
        <taxon>Phaseoleae</taxon>
        <taxon>Flemingia</taxon>
    </lineage>
</organism>
<evidence type="ECO:0000256" key="3">
    <source>
        <dbReference type="ARBA" id="ARBA00022692"/>
    </source>
</evidence>
<comment type="subcellular location">
    <subcellularLocation>
        <location evidence="1">Membrane</location>
        <topology evidence="1">Single-pass membrane protein</topology>
    </subcellularLocation>
</comment>
<dbReference type="Pfam" id="PF13839">
    <property type="entry name" value="PC-Esterase"/>
    <property type="match status" value="1"/>
</dbReference>
<evidence type="ECO:0000256" key="2">
    <source>
        <dbReference type="ARBA" id="ARBA00007727"/>
    </source>
</evidence>
<sequence length="422" mass="49672">MKFLHIWVLCGNNSTKQTIRKVTIQAFIILLIFSVTTVMCYSLFSYSPLLKINKHKLPFHDLTEPESFPSTSVKKCDIFSGEWVPNPEAPYYTNTTCWAIHEHQNCMKYGRPDTEFMKWRWKPYECELPIFNPLQFLEIMRGKSMAFVGDSLSRNHMQSMICLLSRVEWPVDVSYMNDFSFKQWKYSSYNFTMANFWTPHLVRARKAYSNSVLFNVYLDEFDETWITQIKEFDYVIINGGQWFLGPMVFYENLKVVGCQYCDLENVTHLNLYYGYRKTFRTVFKAINSLENFKGATFLRTFSPSHFENGVWNKGGNCVRTEPFKSNETKLKGHDLELHKIQLEEFIIAQKEGIKKGLKFMLLDTTQAMLLRPDGHPNRYGYWSDQNMTLYNDCVHWCLPGPIDIWSDFLLEMLKMNGVNSTC</sequence>
<dbReference type="GO" id="GO:0016020">
    <property type="term" value="C:membrane"/>
    <property type="evidence" value="ECO:0007669"/>
    <property type="project" value="UniProtKB-SubCell"/>
</dbReference>
<feature type="domain" description="Trichome birefringence-like N-terminal" evidence="9">
    <location>
        <begin position="74"/>
        <end position="127"/>
    </location>
</feature>
<evidence type="ECO:0000256" key="7">
    <source>
        <dbReference type="SAM" id="Phobius"/>
    </source>
</evidence>
<reference evidence="10 11" key="1">
    <citation type="submission" date="2024-08" db="EMBL/GenBank/DDBJ databases">
        <title>Insights into the chromosomal genome structure of Flemingia macrophylla.</title>
        <authorList>
            <person name="Ding Y."/>
            <person name="Zhao Y."/>
            <person name="Bi W."/>
            <person name="Wu M."/>
            <person name="Zhao G."/>
            <person name="Gong Y."/>
            <person name="Li W."/>
            <person name="Zhang P."/>
        </authorList>
    </citation>
    <scope>NUCLEOTIDE SEQUENCE [LARGE SCALE GENOMIC DNA]</scope>
    <source>
        <strain evidence="10">DYQJB</strain>
        <tissue evidence="10">Leaf</tissue>
    </source>
</reference>
<keyword evidence="6 7" id="KW-0472">Membrane</keyword>
<evidence type="ECO:0000313" key="10">
    <source>
        <dbReference type="EMBL" id="KAL2335317.1"/>
    </source>
</evidence>
<dbReference type="InterPro" id="IPR025846">
    <property type="entry name" value="TBL_N"/>
</dbReference>